<protein>
    <submittedName>
        <fullName evidence="1">Uncharacterized protein</fullName>
    </submittedName>
</protein>
<evidence type="ECO:0000313" key="1">
    <source>
        <dbReference type="EMBL" id="AVM87282.1"/>
    </source>
</evidence>
<accession>A0A2P1GMS2</accession>
<dbReference type="EMBL" id="MG600012">
    <property type="protein sequence ID" value="AVM87282.1"/>
    <property type="molecule type" value="Viral_cRNA"/>
</dbReference>
<name>A0A2P1GMS2_9RHAB</name>
<sequence length="188" mass="21392">MSNGNENSIFSARYDNAFKFAGQVREETDFKTEYGQEEDEVSLGITVPSPQKRVSAAGPTYRTPRPKVYGSLSREVSVNPDVIHIKHQVSAPITKNPRKRYSVIPARYAISEAARKRVKLIENKKEGESWESYMSRISNSVNSAEVLDYFPENSEQLIPVFNKLERHELEKLLTCIKEAFVNYSSTNP</sequence>
<reference evidence="1" key="1">
    <citation type="journal article" date="2018" name="Nature">
        <title>The evolutionary history of vertebrate RNA viruses.</title>
        <authorList>
            <person name="Shi M."/>
            <person name="Lin X.D."/>
            <person name="Chen X."/>
            <person name="Tian J.H."/>
            <person name="Chen L.J."/>
            <person name="Li K."/>
            <person name="Wang W."/>
            <person name="Eden J.S."/>
            <person name="Shen J.J."/>
            <person name="Liu L."/>
            <person name="Holmes E.C."/>
            <person name="Zhang Y.Z."/>
        </authorList>
    </citation>
    <scope>NUCLEOTIDE SEQUENCE</scope>
    <source>
        <strain evidence="1">BHFishS58819</strain>
    </source>
</reference>
<proteinExistence type="predicted"/>
<organism evidence="1">
    <name type="scientific">Beihai dimarhabodovirus 1</name>
    <dbReference type="NCBI Taxonomy" id="2116357"/>
    <lineage>
        <taxon>Viruses</taxon>
        <taxon>Riboviria</taxon>
        <taxon>Orthornavirae</taxon>
        <taxon>Negarnaviricota</taxon>
        <taxon>Haploviricotina</taxon>
        <taxon>Monjiviricetes</taxon>
        <taxon>Mononegavirales</taxon>
        <taxon>Rhabdoviridae</taxon>
    </lineage>
</organism>